<organism evidence="1 2">
    <name type="scientific">Blautia obeum</name>
    <dbReference type="NCBI Taxonomy" id="40520"/>
    <lineage>
        <taxon>Bacteria</taxon>
        <taxon>Bacillati</taxon>
        <taxon>Bacillota</taxon>
        <taxon>Clostridia</taxon>
        <taxon>Lachnospirales</taxon>
        <taxon>Lachnospiraceae</taxon>
        <taxon>Blautia</taxon>
    </lineage>
</organism>
<accession>A0A3E5A3R7</accession>
<dbReference type="SUPFAM" id="SSF52058">
    <property type="entry name" value="L domain-like"/>
    <property type="match status" value="1"/>
</dbReference>
<dbReference type="Pfam" id="PF13306">
    <property type="entry name" value="LRR_5"/>
    <property type="match status" value="1"/>
</dbReference>
<comment type="caution">
    <text evidence="1">The sequence shown here is derived from an EMBL/GenBank/DDBJ whole genome shotgun (WGS) entry which is preliminary data.</text>
</comment>
<evidence type="ECO:0000313" key="1">
    <source>
        <dbReference type="EMBL" id="RGN02970.1"/>
    </source>
</evidence>
<dbReference type="AlphaFoldDB" id="A0A3E5A3R7"/>
<dbReference type="PANTHER" id="PTHR45661">
    <property type="entry name" value="SURFACE ANTIGEN"/>
    <property type="match status" value="1"/>
</dbReference>
<protein>
    <submittedName>
        <fullName evidence="1">Leucine-rich repeat domain-containing protein</fullName>
    </submittedName>
</protein>
<gene>
    <name evidence="1" type="ORF">DXB81_14135</name>
</gene>
<sequence length="166" mass="18726">MPVKHTASNGIYKVTGTQTLEYTKPVNKKSSVINIPDRITLNGLDYTVTSVGSKAFKNNKYLKKVSIGNNVVQIKNYAFYKCPKLSSVKVGRFVRLIGKQCFYGCKKLRTLNIQSPGLSQKYTGSNAFKGTPAKMKVYVPRKQAKNYKKLFLKRGMRKTVTFKGIR</sequence>
<dbReference type="InterPro" id="IPR053139">
    <property type="entry name" value="Surface_bspA-like"/>
</dbReference>
<name>A0A3E5A3R7_9FIRM</name>
<dbReference type="Gene3D" id="3.80.10.10">
    <property type="entry name" value="Ribonuclease Inhibitor"/>
    <property type="match status" value="1"/>
</dbReference>
<reference evidence="1 2" key="1">
    <citation type="submission" date="2018-08" db="EMBL/GenBank/DDBJ databases">
        <title>A genome reference for cultivated species of the human gut microbiota.</title>
        <authorList>
            <person name="Zou Y."/>
            <person name="Xue W."/>
            <person name="Luo G."/>
        </authorList>
    </citation>
    <scope>NUCLEOTIDE SEQUENCE [LARGE SCALE GENOMIC DNA]</scope>
    <source>
        <strain evidence="1 2">OM06-11AA</strain>
    </source>
</reference>
<proteinExistence type="predicted"/>
<dbReference type="EMBL" id="QSUB01000007">
    <property type="protein sequence ID" value="RGN02970.1"/>
    <property type="molecule type" value="Genomic_DNA"/>
</dbReference>
<dbReference type="Proteomes" id="UP000261222">
    <property type="component" value="Unassembled WGS sequence"/>
</dbReference>
<dbReference type="InterPro" id="IPR026906">
    <property type="entry name" value="LRR_5"/>
</dbReference>
<dbReference type="InterPro" id="IPR032675">
    <property type="entry name" value="LRR_dom_sf"/>
</dbReference>
<dbReference type="PANTHER" id="PTHR45661:SF3">
    <property type="entry name" value="IG-LIKE DOMAIN-CONTAINING PROTEIN"/>
    <property type="match status" value="1"/>
</dbReference>
<evidence type="ECO:0000313" key="2">
    <source>
        <dbReference type="Proteomes" id="UP000261222"/>
    </source>
</evidence>